<dbReference type="InterPro" id="IPR010916">
    <property type="entry name" value="TonB_box_CS"/>
</dbReference>
<sequence>MGDKDGKGERRRSSDRSRWPETAAAIAAILALGVSLYSIVQSRDANEIARDALAEAQRSNDLTVLEQKASGAMPTVDDTVTVRGECDEGTDSLDIDVVFRNSGRVPTTGRDIALLLDYEYKGVSGQGLGTKTSHPGTVLAKGPSVEIPGQDAASLTLGVRCEDVSFLWAGLSAQPAAEALAEVVAGKDATAGGATSLWEIRGQLFVQVDFGVSGPVKQRITHASID</sequence>
<dbReference type="PROSITE" id="PS00430">
    <property type="entry name" value="TONB_DEPENDENT_REC_1"/>
    <property type="match status" value="1"/>
</dbReference>
<evidence type="ECO:0000313" key="2">
    <source>
        <dbReference type="EMBL" id="STZ57632.1"/>
    </source>
</evidence>
<protein>
    <submittedName>
        <fullName evidence="2">Uncharacterized protein</fullName>
    </submittedName>
</protein>
<dbReference type="EMBL" id="UGQT01000001">
    <property type="protein sequence ID" value="STZ57632.1"/>
    <property type="molecule type" value="Genomic_DNA"/>
</dbReference>
<reference evidence="2 3" key="1">
    <citation type="submission" date="2018-06" db="EMBL/GenBank/DDBJ databases">
        <authorList>
            <consortium name="Pathogen Informatics"/>
            <person name="Doyle S."/>
        </authorList>
    </citation>
    <scope>NUCLEOTIDE SEQUENCE [LARGE SCALE GENOMIC DNA]</scope>
    <source>
        <strain evidence="2 3">NCTC10821</strain>
    </source>
</reference>
<proteinExistence type="predicted"/>
<gene>
    <name evidence="2" type="ORF">NCTC10821_01135</name>
</gene>
<keyword evidence="1" id="KW-1133">Transmembrane helix</keyword>
<keyword evidence="1" id="KW-0812">Transmembrane</keyword>
<keyword evidence="3" id="KW-1185">Reference proteome</keyword>
<feature type="transmembrane region" description="Helical" evidence="1">
    <location>
        <begin position="21"/>
        <end position="40"/>
    </location>
</feature>
<keyword evidence="1" id="KW-0472">Membrane</keyword>
<dbReference type="AlphaFoldDB" id="A0A378T9X0"/>
<name>A0A378T9X0_9MYCO</name>
<organism evidence="2 3">
    <name type="scientific">Mycolicibacterium tokaiense</name>
    <dbReference type="NCBI Taxonomy" id="39695"/>
    <lineage>
        <taxon>Bacteria</taxon>
        <taxon>Bacillati</taxon>
        <taxon>Actinomycetota</taxon>
        <taxon>Actinomycetes</taxon>
        <taxon>Mycobacteriales</taxon>
        <taxon>Mycobacteriaceae</taxon>
        <taxon>Mycolicibacterium</taxon>
    </lineage>
</organism>
<dbReference type="Proteomes" id="UP000254978">
    <property type="component" value="Unassembled WGS sequence"/>
</dbReference>
<evidence type="ECO:0000313" key="3">
    <source>
        <dbReference type="Proteomes" id="UP000254978"/>
    </source>
</evidence>
<evidence type="ECO:0000256" key="1">
    <source>
        <dbReference type="SAM" id="Phobius"/>
    </source>
</evidence>
<dbReference type="RefSeq" id="WP_115277794.1">
    <property type="nucleotide sequence ID" value="NZ_AP022600.1"/>
</dbReference>
<accession>A0A378T9X0</accession>